<dbReference type="STRING" id="1267423.SAMN05216290_0261"/>
<dbReference type="Proteomes" id="UP000199437">
    <property type="component" value="Unassembled WGS sequence"/>
</dbReference>
<name>A0A1I0MC41_9BACT</name>
<sequence length="138" mass="15881">MKTLLVSSQLASNRSCTFTVEEDVLVVQSTGHRTPGMVLQQALNFYDQIHRNCLEKRLHKVLIISEVTGRLTENESEQIVNYISRLEFTEKFKVALVDLNFSSYLDNLFAEQMSIKLDFTGRVFHHEESGRGWIGLPF</sequence>
<dbReference type="GeneID" id="99985025"/>
<proteinExistence type="predicted"/>
<organism evidence="1 2">
    <name type="scientific">Roseivirga pacifica</name>
    <dbReference type="NCBI Taxonomy" id="1267423"/>
    <lineage>
        <taxon>Bacteria</taxon>
        <taxon>Pseudomonadati</taxon>
        <taxon>Bacteroidota</taxon>
        <taxon>Cytophagia</taxon>
        <taxon>Cytophagales</taxon>
        <taxon>Roseivirgaceae</taxon>
        <taxon>Roseivirga</taxon>
    </lineage>
</organism>
<dbReference type="AlphaFoldDB" id="A0A1I0MC41"/>
<keyword evidence="2" id="KW-1185">Reference proteome</keyword>
<evidence type="ECO:0000313" key="2">
    <source>
        <dbReference type="Proteomes" id="UP000199437"/>
    </source>
</evidence>
<protein>
    <submittedName>
        <fullName evidence="1">Uncharacterized protein</fullName>
    </submittedName>
</protein>
<accession>A0A1I0MC41</accession>
<evidence type="ECO:0000313" key="1">
    <source>
        <dbReference type="EMBL" id="SEV85809.1"/>
    </source>
</evidence>
<dbReference type="EMBL" id="FOIR01000001">
    <property type="protein sequence ID" value="SEV85809.1"/>
    <property type="molecule type" value="Genomic_DNA"/>
</dbReference>
<reference evidence="2" key="1">
    <citation type="submission" date="2016-10" db="EMBL/GenBank/DDBJ databases">
        <authorList>
            <person name="Varghese N."/>
            <person name="Submissions S."/>
        </authorList>
    </citation>
    <scope>NUCLEOTIDE SEQUENCE [LARGE SCALE GENOMIC DNA]</scope>
    <source>
        <strain evidence="2">CGMCC 1.12402</strain>
    </source>
</reference>
<gene>
    <name evidence="1" type="ORF">SAMN05216290_0261</name>
</gene>
<dbReference type="RefSeq" id="WP_090256587.1">
    <property type="nucleotide sequence ID" value="NZ_FOIR01000001.1"/>
</dbReference>